<dbReference type="Gene3D" id="2.60.120.920">
    <property type="match status" value="1"/>
</dbReference>
<feature type="non-terminal residue" evidence="3">
    <location>
        <position position="314"/>
    </location>
</feature>
<gene>
    <name evidence="3" type="ORF">PGLA2088_LOCUS18650</name>
</gene>
<organism evidence="3 4">
    <name type="scientific">Polarella glacialis</name>
    <name type="common">Dinoflagellate</name>
    <dbReference type="NCBI Taxonomy" id="89957"/>
    <lineage>
        <taxon>Eukaryota</taxon>
        <taxon>Sar</taxon>
        <taxon>Alveolata</taxon>
        <taxon>Dinophyceae</taxon>
        <taxon>Suessiales</taxon>
        <taxon>Suessiaceae</taxon>
        <taxon>Polarella</taxon>
    </lineage>
</organism>
<dbReference type="InterPro" id="IPR013320">
    <property type="entry name" value="ConA-like_dom_sf"/>
</dbReference>
<feature type="non-terminal residue" evidence="3">
    <location>
        <position position="1"/>
    </location>
</feature>
<name>A0A813J5C2_POLGL</name>
<reference evidence="3" key="1">
    <citation type="submission" date="2021-02" db="EMBL/GenBank/DDBJ databases">
        <authorList>
            <person name="Dougan E. K."/>
            <person name="Rhodes N."/>
            <person name="Thang M."/>
            <person name="Chan C."/>
        </authorList>
    </citation>
    <scope>NUCLEOTIDE SEQUENCE</scope>
</reference>
<dbReference type="EMBL" id="CAJNNW010024683">
    <property type="protein sequence ID" value="CAE8673709.1"/>
    <property type="molecule type" value="Genomic_DNA"/>
</dbReference>
<comment type="caution">
    <text evidence="3">The sequence shown here is derived from an EMBL/GenBank/DDBJ whole genome shotgun (WGS) entry which is preliminary data.</text>
</comment>
<dbReference type="InterPro" id="IPR001870">
    <property type="entry name" value="B30.2/SPRY"/>
</dbReference>
<evidence type="ECO:0000259" key="2">
    <source>
        <dbReference type="PROSITE" id="PS50188"/>
    </source>
</evidence>
<dbReference type="GO" id="GO:0003723">
    <property type="term" value="F:RNA binding"/>
    <property type="evidence" value="ECO:0007669"/>
    <property type="project" value="TreeGrafter"/>
</dbReference>
<protein>
    <recommendedName>
        <fullName evidence="2">B30.2/SPRY domain-containing protein</fullName>
    </recommendedName>
</protein>
<sequence length="314" mass="33255">AMQAPRAAVAVRGLLRRQQPRLTRSTATGGSEKASKGTSSGGGSAALAVGGVGLLGAAAGLYAWQSSQSSSDNKAALATFPRKDAPEIAKRKVLNPLGTRLRNPGFAELKVSLSSLEATPDVFFSERGHVLSSLSQGAFRHLVSAVRADTGVKAGRYLFELKVLEKVPGARHKLCIGLSTSRSSLFLGDGSPDGLGFGSDGTYYSAEPGQLRPLELSAACKPMLPHQVVGLLLNMDKDSPNSYTVSVFLDGVRAGPPQPIPVHLRGKALYPTVTFQNMTLTMNFGHGGRQLKPLPFRCRLFAQMLSDHHELAPL</sequence>
<dbReference type="PROSITE" id="PS50188">
    <property type="entry name" value="B302_SPRY"/>
    <property type="match status" value="1"/>
</dbReference>
<dbReference type="GO" id="GO:0005634">
    <property type="term" value="C:nucleus"/>
    <property type="evidence" value="ECO:0007669"/>
    <property type="project" value="TreeGrafter"/>
</dbReference>
<feature type="region of interest" description="Disordered" evidence="1">
    <location>
        <begin position="12"/>
        <end position="42"/>
    </location>
</feature>
<feature type="compositionally biased region" description="Low complexity" evidence="1">
    <location>
        <begin position="28"/>
        <end position="38"/>
    </location>
</feature>
<accession>A0A813J5C2</accession>
<dbReference type="InterPro" id="IPR043136">
    <property type="entry name" value="B30.2/SPRY_sf"/>
</dbReference>
<feature type="domain" description="B30.2/SPRY" evidence="2">
    <location>
        <begin position="91"/>
        <end position="289"/>
    </location>
</feature>
<dbReference type="AlphaFoldDB" id="A0A813J5C2"/>
<dbReference type="GO" id="GO:0000380">
    <property type="term" value="P:alternative mRNA splicing, via spliceosome"/>
    <property type="evidence" value="ECO:0007669"/>
    <property type="project" value="TreeGrafter"/>
</dbReference>
<dbReference type="PANTHER" id="PTHR12381">
    <property type="entry name" value="HETEROGENEOUS NUCLEAR RIBONUCLEOPROTEIN U FAMILY MEMBER"/>
    <property type="match status" value="1"/>
</dbReference>
<dbReference type="PANTHER" id="PTHR12381:SF56">
    <property type="entry name" value="B30.2_SPRY DOMAIN-CONTAINING PROTEIN-RELATED"/>
    <property type="match status" value="1"/>
</dbReference>
<proteinExistence type="predicted"/>
<dbReference type="SUPFAM" id="SSF49899">
    <property type="entry name" value="Concanavalin A-like lectins/glucanases"/>
    <property type="match status" value="1"/>
</dbReference>
<evidence type="ECO:0000313" key="3">
    <source>
        <dbReference type="EMBL" id="CAE8673709.1"/>
    </source>
</evidence>
<evidence type="ECO:0000256" key="1">
    <source>
        <dbReference type="SAM" id="MobiDB-lite"/>
    </source>
</evidence>
<evidence type="ECO:0000313" key="4">
    <source>
        <dbReference type="Proteomes" id="UP000626109"/>
    </source>
</evidence>
<dbReference type="Proteomes" id="UP000626109">
    <property type="component" value="Unassembled WGS sequence"/>
</dbReference>